<evidence type="ECO:0000313" key="1">
    <source>
        <dbReference type="Proteomes" id="UP000887561"/>
    </source>
</evidence>
<reference evidence="2" key="1">
    <citation type="submission" date="2022-11" db="UniProtKB">
        <authorList>
            <consortium name="WormBaseParasite"/>
        </authorList>
    </citation>
    <scope>IDENTIFICATION</scope>
</reference>
<keyword evidence="1" id="KW-1185">Reference proteome</keyword>
<dbReference type="Proteomes" id="UP000887561">
    <property type="component" value="Unplaced"/>
</dbReference>
<name>A0A915MMG0_MELJA</name>
<protein>
    <submittedName>
        <fullName evidence="2">Uncharacterized protein</fullName>
    </submittedName>
</protein>
<dbReference type="AlphaFoldDB" id="A0A915MMG0"/>
<sequence>MNASNNSITAVSSSTNSIIGLEEPCHSKIATNFETPVLENSSTKLSDSTSDIVKKNFFDSLPKSGADKDDTPCIIIQNKTLQEIKAELIRLFLAIQELSHSVVGQNSFRLEYKKLTYVRSSQTVKFQVDILTPPNKRRDSQKITDFYVVQFTLIS</sequence>
<organism evidence="1 2">
    <name type="scientific">Meloidogyne javanica</name>
    <name type="common">Root-knot nematode worm</name>
    <dbReference type="NCBI Taxonomy" id="6303"/>
    <lineage>
        <taxon>Eukaryota</taxon>
        <taxon>Metazoa</taxon>
        <taxon>Ecdysozoa</taxon>
        <taxon>Nematoda</taxon>
        <taxon>Chromadorea</taxon>
        <taxon>Rhabditida</taxon>
        <taxon>Tylenchina</taxon>
        <taxon>Tylenchomorpha</taxon>
        <taxon>Tylenchoidea</taxon>
        <taxon>Meloidogynidae</taxon>
        <taxon>Meloidogyninae</taxon>
        <taxon>Meloidogyne</taxon>
        <taxon>Meloidogyne incognita group</taxon>
    </lineage>
</organism>
<evidence type="ECO:0000313" key="2">
    <source>
        <dbReference type="WBParaSite" id="scaffold41147_cov452.g23805"/>
    </source>
</evidence>
<accession>A0A915MMG0</accession>
<dbReference type="Pfam" id="PF21122">
    <property type="entry name" value="KA1_BRSK"/>
    <property type="match status" value="1"/>
</dbReference>
<proteinExistence type="predicted"/>
<dbReference type="WBParaSite" id="scaffold41147_cov452.g23805">
    <property type="protein sequence ID" value="scaffold41147_cov452.g23805"/>
    <property type="gene ID" value="scaffold41147_cov452.g23805"/>
</dbReference>